<feature type="compositionally biased region" description="Basic and acidic residues" evidence="1">
    <location>
        <begin position="26"/>
        <end position="45"/>
    </location>
</feature>
<dbReference type="AlphaFoldDB" id="A0A3N1LE46"/>
<name>A0A3N1LE46_9PROT</name>
<evidence type="ECO:0000256" key="1">
    <source>
        <dbReference type="SAM" id="MobiDB-lite"/>
    </source>
</evidence>
<comment type="caution">
    <text evidence="2">The sequence shown here is derived from an EMBL/GenBank/DDBJ whole genome shotgun (WGS) entry which is preliminary data.</text>
</comment>
<protein>
    <recommendedName>
        <fullName evidence="4">Lipoprotein</fullName>
    </recommendedName>
</protein>
<reference evidence="2 3" key="1">
    <citation type="submission" date="2018-11" db="EMBL/GenBank/DDBJ databases">
        <title>Genomic Encyclopedia of Type Strains, Phase IV (KMG-IV): sequencing the most valuable type-strain genomes for metagenomic binning, comparative biology and taxonomic classification.</title>
        <authorList>
            <person name="Goeker M."/>
        </authorList>
    </citation>
    <scope>NUCLEOTIDE SEQUENCE [LARGE SCALE GENOMIC DNA]</scope>
    <source>
        <strain evidence="2 3">DSM 5900</strain>
    </source>
</reference>
<sequence>MTPRPLIAALLLVVALASLGACGKKSRLDAPDGDKSTYPKVYPRE</sequence>
<evidence type="ECO:0000313" key="3">
    <source>
        <dbReference type="Proteomes" id="UP000278222"/>
    </source>
</evidence>
<evidence type="ECO:0000313" key="2">
    <source>
        <dbReference type="EMBL" id="ROP91371.1"/>
    </source>
</evidence>
<dbReference type="Proteomes" id="UP000278222">
    <property type="component" value="Unassembled WGS sequence"/>
</dbReference>
<dbReference type="PROSITE" id="PS51257">
    <property type="entry name" value="PROKAR_LIPOPROTEIN"/>
    <property type="match status" value="1"/>
</dbReference>
<gene>
    <name evidence="2" type="ORF">EDC65_3238</name>
</gene>
<proteinExistence type="predicted"/>
<organism evidence="2 3">
    <name type="scientific">Stella humosa</name>
    <dbReference type="NCBI Taxonomy" id="94"/>
    <lineage>
        <taxon>Bacteria</taxon>
        <taxon>Pseudomonadati</taxon>
        <taxon>Pseudomonadota</taxon>
        <taxon>Alphaproteobacteria</taxon>
        <taxon>Rhodospirillales</taxon>
        <taxon>Stellaceae</taxon>
        <taxon>Stella</taxon>
    </lineage>
</organism>
<keyword evidence="3" id="KW-1185">Reference proteome</keyword>
<dbReference type="EMBL" id="RJKX01000014">
    <property type="protein sequence ID" value="ROP91371.1"/>
    <property type="molecule type" value="Genomic_DNA"/>
</dbReference>
<evidence type="ECO:0008006" key="4">
    <source>
        <dbReference type="Google" id="ProtNLM"/>
    </source>
</evidence>
<accession>A0A3N1LE46</accession>
<feature type="region of interest" description="Disordered" evidence="1">
    <location>
        <begin position="25"/>
        <end position="45"/>
    </location>
</feature>
<dbReference type="RefSeq" id="WP_170216534.1">
    <property type="nucleotide sequence ID" value="NZ_AP019700.1"/>
</dbReference>